<dbReference type="OrthoDB" id="1806322at2"/>
<keyword evidence="4" id="KW-1185">Reference proteome</keyword>
<evidence type="ECO:0000256" key="2">
    <source>
        <dbReference type="SAM" id="MobiDB-lite"/>
    </source>
</evidence>
<protein>
    <recommendedName>
        <fullName evidence="5">Chemotaxis protein</fullName>
    </recommendedName>
</protein>
<dbReference type="EMBL" id="WHYR01000069">
    <property type="protein sequence ID" value="MQL53809.1"/>
    <property type="molecule type" value="Genomic_DNA"/>
</dbReference>
<feature type="coiled-coil region" evidence="1">
    <location>
        <begin position="8"/>
        <end position="76"/>
    </location>
</feature>
<evidence type="ECO:0000313" key="3">
    <source>
        <dbReference type="EMBL" id="MQL53809.1"/>
    </source>
</evidence>
<comment type="caution">
    <text evidence="3">The sequence shown here is derived from an EMBL/GenBank/DDBJ whole genome shotgun (WGS) entry which is preliminary data.</text>
</comment>
<reference evidence="3 4" key="1">
    <citation type="submission" date="2019-10" db="EMBL/GenBank/DDBJ databases">
        <title>Comparative genomics of sulfur disproportionating microorganisms.</title>
        <authorList>
            <person name="Ward L.M."/>
            <person name="Bertran E."/>
            <person name="Johnston D."/>
        </authorList>
    </citation>
    <scope>NUCLEOTIDE SEQUENCE [LARGE SCALE GENOMIC DNA]</scope>
    <source>
        <strain evidence="3 4">DSM 14055</strain>
    </source>
</reference>
<accession>A0A6N7IW80</accession>
<feature type="compositionally biased region" description="Polar residues" evidence="2">
    <location>
        <begin position="159"/>
        <end position="169"/>
    </location>
</feature>
<dbReference type="RefSeq" id="WP_152948265.1">
    <property type="nucleotide sequence ID" value="NZ_WHYR01000069.1"/>
</dbReference>
<evidence type="ECO:0000313" key="4">
    <source>
        <dbReference type="Proteomes" id="UP000441717"/>
    </source>
</evidence>
<feature type="region of interest" description="Disordered" evidence="2">
    <location>
        <begin position="159"/>
        <end position="179"/>
    </location>
</feature>
<dbReference type="AlphaFoldDB" id="A0A6N7IW80"/>
<name>A0A6N7IW80_9FIRM</name>
<evidence type="ECO:0008006" key="5">
    <source>
        <dbReference type="Google" id="ProtNLM"/>
    </source>
</evidence>
<gene>
    <name evidence="3" type="ORF">GFC01_16410</name>
</gene>
<proteinExistence type="predicted"/>
<sequence>MAADKPLQETLSQLLERLETLHAEKNNQMEDAGKVSASLDRLAELIADLELQRSRENKLAQKLEILANQMDRLVKEPPVRTDTDKRSLEYTLRSIIAGTRTVGQVIEIIANSAQVMFDSIIKTFNEYKVSTAQGTRNAKTSLDLARVLDPINALLRNLASQENKENTPVASDPADGKER</sequence>
<keyword evidence="1" id="KW-0175">Coiled coil</keyword>
<organism evidence="3 4">
    <name type="scientific">Desulfofundulus thermobenzoicus</name>
    <dbReference type="NCBI Taxonomy" id="29376"/>
    <lineage>
        <taxon>Bacteria</taxon>
        <taxon>Bacillati</taxon>
        <taxon>Bacillota</taxon>
        <taxon>Clostridia</taxon>
        <taxon>Eubacteriales</taxon>
        <taxon>Peptococcaceae</taxon>
        <taxon>Desulfofundulus</taxon>
    </lineage>
</organism>
<dbReference type="Proteomes" id="UP000441717">
    <property type="component" value="Unassembled WGS sequence"/>
</dbReference>
<evidence type="ECO:0000256" key="1">
    <source>
        <dbReference type="SAM" id="Coils"/>
    </source>
</evidence>